<feature type="compositionally biased region" description="Polar residues" evidence="1">
    <location>
        <begin position="86"/>
        <end position="101"/>
    </location>
</feature>
<feature type="region of interest" description="Disordered" evidence="1">
    <location>
        <begin position="69"/>
        <end position="101"/>
    </location>
</feature>
<evidence type="ECO:0000313" key="3">
    <source>
        <dbReference type="EMBL" id="KAH7067059.1"/>
    </source>
</evidence>
<proteinExistence type="predicted"/>
<keyword evidence="2" id="KW-1133">Transmembrane helix</keyword>
<dbReference type="EMBL" id="JAGMVJ010000037">
    <property type="protein sequence ID" value="KAH7067059.1"/>
    <property type="molecule type" value="Genomic_DNA"/>
</dbReference>
<sequence length="225" mass="25258">MPTTTRRTRASRKELRTTFTAFTGCSDLEVVDYYISFNNCDIKSAINHYFDLDQPTILVQTTAVPVQQMPASTPNPTEGVHATAGHVQQSGDSVTSPNTATPQVRRGVFGGTWEVVLGRVTGITQTGAGLVLRTAGRALRQGYRGLVHARDSFQQARPALRNFGDTLQVVCFILLSIQPFAMAAMRYQVWIMWWVARRYARAIVRRLVIVAMRMVWVVVRLVMRR</sequence>
<feature type="transmembrane region" description="Helical" evidence="2">
    <location>
        <begin position="203"/>
        <end position="223"/>
    </location>
</feature>
<protein>
    <submittedName>
        <fullName evidence="3">Uncharacterized protein</fullName>
    </submittedName>
</protein>
<keyword evidence="2" id="KW-0472">Membrane</keyword>
<organism evidence="3 4">
    <name type="scientific">Paraphoma chrysanthemicola</name>
    <dbReference type="NCBI Taxonomy" id="798071"/>
    <lineage>
        <taxon>Eukaryota</taxon>
        <taxon>Fungi</taxon>
        <taxon>Dikarya</taxon>
        <taxon>Ascomycota</taxon>
        <taxon>Pezizomycotina</taxon>
        <taxon>Dothideomycetes</taxon>
        <taxon>Pleosporomycetidae</taxon>
        <taxon>Pleosporales</taxon>
        <taxon>Pleosporineae</taxon>
        <taxon>Phaeosphaeriaceae</taxon>
        <taxon>Paraphoma</taxon>
    </lineage>
</organism>
<comment type="caution">
    <text evidence="3">The sequence shown here is derived from an EMBL/GenBank/DDBJ whole genome shotgun (WGS) entry which is preliminary data.</text>
</comment>
<feature type="transmembrane region" description="Helical" evidence="2">
    <location>
        <begin position="167"/>
        <end position="191"/>
    </location>
</feature>
<gene>
    <name evidence="3" type="ORF">FB567DRAFT_616193</name>
</gene>
<evidence type="ECO:0000256" key="1">
    <source>
        <dbReference type="SAM" id="MobiDB-lite"/>
    </source>
</evidence>
<reference evidence="3" key="1">
    <citation type="journal article" date="2021" name="Nat. Commun.">
        <title>Genetic determinants of endophytism in the Arabidopsis root mycobiome.</title>
        <authorList>
            <person name="Mesny F."/>
            <person name="Miyauchi S."/>
            <person name="Thiergart T."/>
            <person name="Pickel B."/>
            <person name="Atanasova L."/>
            <person name="Karlsson M."/>
            <person name="Huettel B."/>
            <person name="Barry K.W."/>
            <person name="Haridas S."/>
            <person name="Chen C."/>
            <person name="Bauer D."/>
            <person name="Andreopoulos W."/>
            <person name="Pangilinan J."/>
            <person name="LaButti K."/>
            <person name="Riley R."/>
            <person name="Lipzen A."/>
            <person name="Clum A."/>
            <person name="Drula E."/>
            <person name="Henrissat B."/>
            <person name="Kohler A."/>
            <person name="Grigoriev I.V."/>
            <person name="Martin F.M."/>
            <person name="Hacquard S."/>
        </authorList>
    </citation>
    <scope>NUCLEOTIDE SEQUENCE</scope>
    <source>
        <strain evidence="3">MPI-SDFR-AT-0120</strain>
    </source>
</reference>
<dbReference type="Proteomes" id="UP000813461">
    <property type="component" value="Unassembled WGS sequence"/>
</dbReference>
<accession>A0A8K0QRF0</accession>
<evidence type="ECO:0000256" key="2">
    <source>
        <dbReference type="SAM" id="Phobius"/>
    </source>
</evidence>
<keyword evidence="2" id="KW-0812">Transmembrane</keyword>
<name>A0A8K0QRF0_9PLEO</name>
<evidence type="ECO:0000313" key="4">
    <source>
        <dbReference type="Proteomes" id="UP000813461"/>
    </source>
</evidence>
<dbReference type="AlphaFoldDB" id="A0A8K0QRF0"/>
<keyword evidence="4" id="KW-1185">Reference proteome</keyword>
<dbReference type="OrthoDB" id="10482099at2759"/>